<comment type="caution">
    <text evidence="1">The sequence shown here is derived from an EMBL/GenBank/DDBJ whole genome shotgun (WGS) entry which is preliminary data.</text>
</comment>
<evidence type="ECO:0000313" key="1">
    <source>
        <dbReference type="EMBL" id="PJE76212.1"/>
    </source>
</evidence>
<accession>A0A2M8LFI5</accession>
<reference evidence="1 2" key="1">
    <citation type="submission" date="2017-09" db="EMBL/GenBank/DDBJ databases">
        <title>Depth-based differentiation of microbial function through sediment-hosted aquifers and enrichment of novel symbionts in the deep terrestrial subsurface.</title>
        <authorList>
            <person name="Probst A.J."/>
            <person name="Ladd B."/>
            <person name="Jarett J.K."/>
            <person name="Geller-Mcgrath D.E."/>
            <person name="Sieber C.M."/>
            <person name="Emerson J.B."/>
            <person name="Anantharaman K."/>
            <person name="Thomas B.C."/>
            <person name="Malmstrom R."/>
            <person name="Stieglmeier M."/>
            <person name="Klingl A."/>
            <person name="Woyke T."/>
            <person name="Ryan C.M."/>
            <person name="Banfield J.F."/>
        </authorList>
    </citation>
    <scope>NUCLEOTIDE SEQUENCE [LARGE SCALE GENOMIC DNA]</scope>
    <source>
        <strain evidence="1">CG10_big_fil_rev_8_21_14_0_10_48_11</strain>
    </source>
</reference>
<evidence type="ECO:0000313" key="2">
    <source>
        <dbReference type="Proteomes" id="UP000231152"/>
    </source>
</evidence>
<protein>
    <submittedName>
        <fullName evidence="1">Uncharacterized protein</fullName>
    </submittedName>
</protein>
<organism evidence="1 2">
    <name type="scientific">Candidatus Uhrbacteria bacterium CG10_big_fil_rev_8_21_14_0_10_48_11</name>
    <dbReference type="NCBI Taxonomy" id="1975037"/>
    <lineage>
        <taxon>Bacteria</taxon>
        <taxon>Candidatus Uhriibacteriota</taxon>
    </lineage>
</organism>
<gene>
    <name evidence="1" type="ORF">COV04_00805</name>
</gene>
<proteinExistence type="predicted"/>
<name>A0A2M8LFI5_9BACT</name>
<dbReference type="EMBL" id="PFET01000003">
    <property type="protein sequence ID" value="PJE76212.1"/>
    <property type="molecule type" value="Genomic_DNA"/>
</dbReference>
<dbReference type="Proteomes" id="UP000231152">
    <property type="component" value="Unassembled WGS sequence"/>
</dbReference>
<sequence>MVICPLHFQRSETSKGWMSQEDRTRGRRIFTKGLPTTQELKGTSRTYEADSPAQEAVLFDFPWLLGFLPYGPDTVQGRQFFGIRVCKPADFEIQRFLKSSGSIRGRVGLSLGTGLGWRLRINQQEIGSYGMTDGVRTGFTLWGQEIQIRGGISEGYCDLLSFAIQQIAPSVLRIIGA</sequence>
<dbReference type="AlphaFoldDB" id="A0A2M8LFI5"/>